<dbReference type="AlphaFoldDB" id="A3IZR4"/>
<comment type="caution">
    <text evidence="1">The sequence shown here is derived from an EMBL/GenBank/DDBJ whole genome shotgun (WGS) entry which is preliminary data.</text>
</comment>
<dbReference type="OrthoDB" id="571492at2"/>
<sequence>MASIILSFVGSQDPYSEKNHEEGSLVTLVRHLVKQSQEIRKIGLLYTVDTQPQAELTKDWLCSEVKISSDLIELHQVSVKLSEDPINVESALKEAHTFCSKIIESKQNNDIIEFNSSSGTPAMKTAWGILQASGSWGKSNLWQVRNPFQMKPHQSRVFVNNVNVVKNQSDLKVIKKQLKNYNYYGTLETLKNSGFSQELIQELIEAGAFRLAFNFDQAFSSLKKIDNLALDSWEKDIIKLRQRNSSALLKEVYYKAEINLRNQKYADFLILVFCFQENLLRYLVKKMILPPHQVDKNWNKLEKDKTISKTIQKFDEGKLKNHLENYRLVNGEKIKLDFERFLNRIVLKAILDYQQEKHKFLLPLIESLEKYCQTRNDYIHNLEGVPKLSPSESEPIMNNIKDILQEITTISPTNPFDILNDQILKNITPITQG</sequence>
<dbReference type="EMBL" id="AAXW01000115">
    <property type="protein sequence ID" value="EAZ88032.1"/>
    <property type="molecule type" value="Genomic_DNA"/>
</dbReference>
<organism evidence="1 2">
    <name type="scientific">Crocosphaera chwakensis CCY0110</name>
    <dbReference type="NCBI Taxonomy" id="391612"/>
    <lineage>
        <taxon>Bacteria</taxon>
        <taxon>Bacillati</taxon>
        <taxon>Cyanobacteriota</taxon>
        <taxon>Cyanophyceae</taxon>
        <taxon>Oscillatoriophycideae</taxon>
        <taxon>Chroococcales</taxon>
        <taxon>Aphanothecaceae</taxon>
        <taxon>Crocosphaera</taxon>
        <taxon>Crocosphaera chwakensis</taxon>
    </lineage>
</organism>
<reference evidence="1 2" key="1">
    <citation type="submission" date="2007-03" db="EMBL/GenBank/DDBJ databases">
        <authorList>
            <person name="Stal L."/>
            <person name="Ferriera S."/>
            <person name="Johnson J."/>
            <person name="Kravitz S."/>
            <person name="Beeson K."/>
            <person name="Sutton G."/>
            <person name="Rogers Y.-H."/>
            <person name="Friedman R."/>
            <person name="Frazier M."/>
            <person name="Venter J.C."/>
        </authorList>
    </citation>
    <scope>NUCLEOTIDE SEQUENCE [LARGE SCALE GENOMIC DNA]</scope>
    <source>
        <strain evidence="1 2">CCY0110</strain>
    </source>
</reference>
<proteinExistence type="predicted"/>
<evidence type="ECO:0000313" key="1">
    <source>
        <dbReference type="EMBL" id="EAZ88032.1"/>
    </source>
</evidence>
<evidence type="ECO:0000313" key="2">
    <source>
        <dbReference type="Proteomes" id="UP000003781"/>
    </source>
</evidence>
<dbReference type="eggNOG" id="ENOG502ZBDI">
    <property type="taxonomic scope" value="Bacteria"/>
</dbReference>
<gene>
    <name evidence="1" type="ORF">CY0110_30955</name>
</gene>
<keyword evidence="2" id="KW-1185">Reference proteome</keyword>
<protein>
    <submittedName>
        <fullName evidence="1">Uncharacterized protein</fullName>
    </submittedName>
</protein>
<name>A3IZR4_9CHRO</name>
<dbReference type="Proteomes" id="UP000003781">
    <property type="component" value="Unassembled WGS sequence"/>
</dbReference>
<accession>A3IZR4</accession>
<dbReference type="RefSeq" id="WP_008278878.1">
    <property type="nucleotide sequence ID" value="NZ_AAXW01000115.1"/>
</dbReference>